<name>A0A4R9JZY6_9LEPT</name>
<dbReference type="OrthoDB" id="9808242at2"/>
<sequence>MSYEERLSADPKVMLGKPVIKHTRLSVDLILERLAEGMSIQDLLEAYPGISKEDIQACLSYSSDIESKEITVAG</sequence>
<keyword evidence="2" id="KW-1185">Reference proteome</keyword>
<dbReference type="InterPro" id="IPR007367">
    <property type="entry name" value="DUF433"/>
</dbReference>
<dbReference type="AlphaFoldDB" id="A0A4R9JZY6"/>
<dbReference type="InterPro" id="IPR009057">
    <property type="entry name" value="Homeodomain-like_sf"/>
</dbReference>
<protein>
    <submittedName>
        <fullName evidence="1">DUF433 domain-containing protein</fullName>
    </submittedName>
</protein>
<organism evidence="1 2">
    <name type="scientific">Leptospira sarikeiensis</name>
    <dbReference type="NCBI Taxonomy" id="2484943"/>
    <lineage>
        <taxon>Bacteria</taxon>
        <taxon>Pseudomonadati</taxon>
        <taxon>Spirochaetota</taxon>
        <taxon>Spirochaetia</taxon>
        <taxon>Leptospirales</taxon>
        <taxon>Leptospiraceae</taxon>
        <taxon>Leptospira</taxon>
    </lineage>
</organism>
<dbReference type="RefSeq" id="WP_135651320.1">
    <property type="nucleotide sequence ID" value="NZ_RQGF01000042.1"/>
</dbReference>
<dbReference type="PANTHER" id="PTHR34849">
    <property type="entry name" value="SSL5025 PROTEIN"/>
    <property type="match status" value="1"/>
</dbReference>
<dbReference type="Proteomes" id="UP000297762">
    <property type="component" value="Unassembled WGS sequence"/>
</dbReference>
<dbReference type="InterPro" id="IPR036388">
    <property type="entry name" value="WH-like_DNA-bd_sf"/>
</dbReference>
<dbReference type="Pfam" id="PF04255">
    <property type="entry name" value="DUF433"/>
    <property type="match status" value="1"/>
</dbReference>
<dbReference type="PANTHER" id="PTHR34849:SF3">
    <property type="entry name" value="SSR2962 PROTEIN"/>
    <property type="match status" value="1"/>
</dbReference>
<gene>
    <name evidence="1" type="ORF">EHQ64_18670</name>
</gene>
<dbReference type="SUPFAM" id="SSF46689">
    <property type="entry name" value="Homeodomain-like"/>
    <property type="match status" value="1"/>
</dbReference>
<evidence type="ECO:0000313" key="2">
    <source>
        <dbReference type="Proteomes" id="UP000297762"/>
    </source>
</evidence>
<accession>A0A4R9JZY6</accession>
<comment type="caution">
    <text evidence="1">The sequence shown here is derived from an EMBL/GenBank/DDBJ whole genome shotgun (WGS) entry which is preliminary data.</text>
</comment>
<dbReference type="Gene3D" id="1.10.10.10">
    <property type="entry name" value="Winged helix-like DNA-binding domain superfamily/Winged helix DNA-binding domain"/>
    <property type="match status" value="1"/>
</dbReference>
<evidence type="ECO:0000313" key="1">
    <source>
        <dbReference type="EMBL" id="TGL58314.1"/>
    </source>
</evidence>
<reference evidence="1" key="1">
    <citation type="journal article" date="2019" name="PLoS Negl. Trop. Dis.">
        <title>Revisiting the worldwide diversity of Leptospira species in the environment.</title>
        <authorList>
            <person name="Vincent A.T."/>
            <person name="Schiettekatte O."/>
            <person name="Bourhy P."/>
            <person name="Veyrier F.J."/>
            <person name="Picardeau M."/>
        </authorList>
    </citation>
    <scope>NUCLEOTIDE SEQUENCE [LARGE SCALE GENOMIC DNA]</scope>
    <source>
        <strain evidence="1">201702455</strain>
    </source>
</reference>
<dbReference type="EMBL" id="RQGF01000042">
    <property type="protein sequence ID" value="TGL58314.1"/>
    <property type="molecule type" value="Genomic_DNA"/>
</dbReference>
<proteinExistence type="predicted"/>